<reference evidence="1 2" key="1">
    <citation type="submission" date="2024-01" db="EMBL/GenBank/DDBJ databases">
        <title>A telomere-to-telomere, gap-free genome of sweet tea (Lithocarpus litseifolius).</title>
        <authorList>
            <person name="Zhou J."/>
        </authorList>
    </citation>
    <scope>NUCLEOTIDE SEQUENCE [LARGE SCALE GENOMIC DNA]</scope>
    <source>
        <strain evidence="1">Zhou-2022a</strain>
        <tissue evidence="1">Leaf</tissue>
    </source>
</reference>
<accession>A0AAW2CFE6</accession>
<comment type="caution">
    <text evidence="1">The sequence shown here is derived from an EMBL/GenBank/DDBJ whole genome shotgun (WGS) entry which is preliminary data.</text>
</comment>
<name>A0AAW2CFE6_9ROSI</name>
<dbReference type="AlphaFoldDB" id="A0AAW2CFE6"/>
<gene>
    <name evidence="1" type="ORF">SO802_020240</name>
</gene>
<protein>
    <submittedName>
        <fullName evidence="1">Uncharacterized protein</fullName>
    </submittedName>
</protein>
<organism evidence="1 2">
    <name type="scientific">Lithocarpus litseifolius</name>
    <dbReference type="NCBI Taxonomy" id="425828"/>
    <lineage>
        <taxon>Eukaryota</taxon>
        <taxon>Viridiplantae</taxon>
        <taxon>Streptophyta</taxon>
        <taxon>Embryophyta</taxon>
        <taxon>Tracheophyta</taxon>
        <taxon>Spermatophyta</taxon>
        <taxon>Magnoliopsida</taxon>
        <taxon>eudicotyledons</taxon>
        <taxon>Gunneridae</taxon>
        <taxon>Pentapetalae</taxon>
        <taxon>rosids</taxon>
        <taxon>fabids</taxon>
        <taxon>Fagales</taxon>
        <taxon>Fagaceae</taxon>
        <taxon>Lithocarpus</taxon>
    </lineage>
</organism>
<sequence>MSRPWVGVASFHDASTPLSLRSTTSSFGSIALSPTMTLRLLLFLCQLSPIPPTSLATRSQTSSGSFSVESSSPFSSLPNSLTLRDPLRLLLPPPLCCSSKTLMPNTAKSVVVALLTIPRPSWRPLQENQVFENGLGAVPSTFCHPFPDVNSAQRL</sequence>
<keyword evidence="2" id="KW-1185">Reference proteome</keyword>
<dbReference type="Proteomes" id="UP001459277">
    <property type="component" value="Unassembled WGS sequence"/>
</dbReference>
<evidence type="ECO:0000313" key="1">
    <source>
        <dbReference type="EMBL" id="KAK9995554.1"/>
    </source>
</evidence>
<dbReference type="EMBL" id="JAZDWU010000007">
    <property type="protein sequence ID" value="KAK9995554.1"/>
    <property type="molecule type" value="Genomic_DNA"/>
</dbReference>
<proteinExistence type="predicted"/>
<evidence type="ECO:0000313" key="2">
    <source>
        <dbReference type="Proteomes" id="UP001459277"/>
    </source>
</evidence>